<dbReference type="SMART" id="SM00342">
    <property type="entry name" value="HTH_ARAC"/>
    <property type="match status" value="1"/>
</dbReference>
<dbReference type="PROSITE" id="PS01124">
    <property type="entry name" value="HTH_ARAC_FAMILY_2"/>
    <property type="match status" value="1"/>
</dbReference>
<dbReference type="OrthoDB" id="9778008at2"/>
<dbReference type="Gene3D" id="1.10.10.60">
    <property type="entry name" value="Homeodomain-like"/>
    <property type="match status" value="2"/>
</dbReference>
<dbReference type="GO" id="GO:0003700">
    <property type="term" value="F:DNA-binding transcription factor activity"/>
    <property type="evidence" value="ECO:0007669"/>
    <property type="project" value="InterPro"/>
</dbReference>
<dbReference type="SUPFAM" id="SSF46689">
    <property type="entry name" value="Homeodomain-like"/>
    <property type="match status" value="2"/>
</dbReference>
<dbReference type="AlphaFoldDB" id="A0A5M9I420"/>
<name>A0A5M9I420_9FIRM</name>
<evidence type="ECO:0000259" key="4">
    <source>
        <dbReference type="PROSITE" id="PS01124"/>
    </source>
</evidence>
<dbReference type="RefSeq" id="WP_150310123.1">
    <property type="nucleotide sequence ID" value="NZ_VMSO01000002.1"/>
</dbReference>
<evidence type="ECO:0000256" key="2">
    <source>
        <dbReference type="ARBA" id="ARBA00023125"/>
    </source>
</evidence>
<organism evidence="5 6">
    <name type="scientific">Mediterraneibacter catenae</name>
    <dbReference type="NCBI Taxonomy" id="2594882"/>
    <lineage>
        <taxon>Bacteria</taxon>
        <taxon>Bacillati</taxon>
        <taxon>Bacillota</taxon>
        <taxon>Clostridia</taxon>
        <taxon>Lachnospirales</taxon>
        <taxon>Lachnospiraceae</taxon>
        <taxon>Mediterraneibacter</taxon>
    </lineage>
</organism>
<dbReference type="PANTHER" id="PTHR43280">
    <property type="entry name" value="ARAC-FAMILY TRANSCRIPTIONAL REGULATOR"/>
    <property type="match status" value="1"/>
</dbReference>
<protein>
    <submittedName>
        <fullName evidence="5">Helix-turn-helix domain-containing protein</fullName>
    </submittedName>
</protein>
<dbReference type="Proteomes" id="UP000322025">
    <property type="component" value="Unassembled WGS sequence"/>
</dbReference>
<keyword evidence="1" id="KW-0805">Transcription regulation</keyword>
<evidence type="ECO:0000256" key="3">
    <source>
        <dbReference type="ARBA" id="ARBA00023163"/>
    </source>
</evidence>
<accession>A0A5M9I420</accession>
<dbReference type="GO" id="GO:0043565">
    <property type="term" value="F:sequence-specific DNA binding"/>
    <property type="evidence" value="ECO:0007669"/>
    <property type="project" value="InterPro"/>
</dbReference>
<feature type="domain" description="HTH araC/xylS-type" evidence="4">
    <location>
        <begin position="303"/>
        <end position="401"/>
    </location>
</feature>
<dbReference type="EMBL" id="VMSO01000002">
    <property type="protein sequence ID" value="KAA8502391.1"/>
    <property type="molecule type" value="Genomic_DNA"/>
</dbReference>
<evidence type="ECO:0000256" key="1">
    <source>
        <dbReference type="ARBA" id="ARBA00023015"/>
    </source>
</evidence>
<dbReference type="Pfam" id="PF12833">
    <property type="entry name" value="HTH_18"/>
    <property type="match status" value="1"/>
</dbReference>
<keyword evidence="3" id="KW-0804">Transcription</keyword>
<sequence length="416" mass="48223">MFSNDRLRFFSNMIRCCHNLYLWHYDSSFRLVSSSCPEESTIGSFLKLDNVSNLILEHAEINNDPLILTSSIRLMWTAAFEKQDDILQNIYILGPYFIDDNSPQNIEQRLQKMNLSTTIRRNSVTFMRSLPVISLNRIMEYSIMLHYAINEKQISVSDLTYRDADYKQPVSAISASSNNELVVHGSYTAEQELLRMVREGDLNFEKKKQKLALGGNIGKLSNSNDGRQYKNMILVCIILFSRAAIEGGLSPEVSLTLTDHYFQSVEACTSIQELKDINATMQSDFIRRVHKCRQNPGYSKPVRNCCDYIELHLEDRIVLSELAEQQGYTEYYLSRKFRKETGKTVKDYIKEKRIERAKFLLANTDLSIHEISERLQFSSQSYFTENFRKAVGIHPTAFREESRVLSKQKMDQNIPQ</sequence>
<reference evidence="5" key="1">
    <citation type="submission" date="2019-07" db="EMBL/GenBank/DDBJ databases">
        <authorList>
            <person name="Wongkuna S."/>
            <person name="Scaria J."/>
        </authorList>
    </citation>
    <scope>NUCLEOTIDE SEQUENCE [LARGE SCALE GENOMIC DNA]</scope>
    <source>
        <strain evidence="5">SW178</strain>
    </source>
</reference>
<evidence type="ECO:0000313" key="5">
    <source>
        <dbReference type="EMBL" id="KAA8502391.1"/>
    </source>
</evidence>
<dbReference type="InterPro" id="IPR018060">
    <property type="entry name" value="HTH_AraC"/>
</dbReference>
<keyword evidence="2" id="KW-0238">DNA-binding</keyword>
<gene>
    <name evidence="5" type="ORF">FNY66_01775</name>
</gene>
<proteinExistence type="predicted"/>
<comment type="caution">
    <text evidence="5">The sequence shown here is derived from an EMBL/GenBank/DDBJ whole genome shotgun (WGS) entry which is preliminary data.</text>
</comment>
<evidence type="ECO:0000313" key="6">
    <source>
        <dbReference type="Proteomes" id="UP000322025"/>
    </source>
</evidence>
<keyword evidence="6" id="KW-1185">Reference proteome</keyword>
<dbReference type="InterPro" id="IPR009057">
    <property type="entry name" value="Homeodomain-like_sf"/>
</dbReference>
<dbReference type="PANTHER" id="PTHR43280:SF34">
    <property type="entry name" value="ARAC-FAMILY TRANSCRIPTIONAL REGULATOR"/>
    <property type="match status" value="1"/>
</dbReference>